<accession>A0A1G6ASE8</accession>
<dbReference type="InterPro" id="IPR018060">
    <property type="entry name" value="HTH_AraC"/>
</dbReference>
<dbReference type="PROSITE" id="PS01124">
    <property type="entry name" value="HTH_ARAC_FAMILY_2"/>
    <property type="match status" value="1"/>
</dbReference>
<dbReference type="Gene3D" id="1.10.10.60">
    <property type="entry name" value="Homeodomain-like"/>
    <property type="match status" value="2"/>
</dbReference>
<dbReference type="STRING" id="439219.SAMN02910293_00596"/>
<dbReference type="SUPFAM" id="SSF46689">
    <property type="entry name" value="Homeodomain-like"/>
    <property type="match status" value="2"/>
</dbReference>
<dbReference type="InterPro" id="IPR009057">
    <property type="entry name" value="Homeodomain-like_sf"/>
</dbReference>
<keyword evidence="1" id="KW-0805">Transcription regulation</keyword>
<dbReference type="PANTHER" id="PTHR43280">
    <property type="entry name" value="ARAC-FAMILY TRANSCRIPTIONAL REGULATOR"/>
    <property type="match status" value="1"/>
</dbReference>
<name>A0A1G6ASE8_9STRE</name>
<dbReference type="EMBL" id="FMXP01000006">
    <property type="protein sequence ID" value="SDB11269.1"/>
    <property type="molecule type" value="Genomic_DNA"/>
</dbReference>
<keyword evidence="6" id="KW-1185">Reference proteome</keyword>
<sequence length="285" mass="32981">MSKHEIVVPENNLPAWIYLHEQSLSSYIEPHWHSSVEISYTMSGHIANFFIAGQSYVTSPGTILVVNSTELHSIRTFHEPDVQARALTIIFPYHIIKMYKPTINHYRFNLNNLSLEDIANSQAYQCLQEKLDIVASLYDSNNFIRKTVLLLEILEIMLEHFLVERTLSITDKHDGKQKERLNDIKGYIEENYKADIDLEDIAKFCYLSKEHLARFFKEHMDITVFQYLNYVRAKHAKPLLLEGKLTATQVALECGFSGLRTMDRALIKNYGLTSRDIRKKGQSAP</sequence>
<dbReference type="Pfam" id="PF12833">
    <property type="entry name" value="HTH_18"/>
    <property type="match status" value="1"/>
</dbReference>
<gene>
    <name evidence="5" type="ORF">SAMN02910293_00596</name>
</gene>
<evidence type="ECO:0000256" key="1">
    <source>
        <dbReference type="ARBA" id="ARBA00023015"/>
    </source>
</evidence>
<proteinExistence type="predicted"/>
<dbReference type="AlphaFoldDB" id="A0A1G6ASE8"/>
<dbReference type="RefSeq" id="WP_074485434.1">
    <property type="nucleotide sequence ID" value="NZ_FMXP01000006.1"/>
</dbReference>
<dbReference type="Gene3D" id="2.60.120.10">
    <property type="entry name" value="Jelly Rolls"/>
    <property type="match status" value="1"/>
</dbReference>
<dbReference type="GO" id="GO:0003700">
    <property type="term" value="F:DNA-binding transcription factor activity"/>
    <property type="evidence" value="ECO:0007669"/>
    <property type="project" value="InterPro"/>
</dbReference>
<evidence type="ECO:0000313" key="6">
    <source>
        <dbReference type="Proteomes" id="UP000182508"/>
    </source>
</evidence>
<dbReference type="InterPro" id="IPR003313">
    <property type="entry name" value="AraC-bd"/>
</dbReference>
<evidence type="ECO:0000256" key="3">
    <source>
        <dbReference type="ARBA" id="ARBA00023163"/>
    </source>
</evidence>
<dbReference type="PANTHER" id="PTHR43280:SF2">
    <property type="entry name" value="HTH-TYPE TRANSCRIPTIONAL REGULATOR EXSA"/>
    <property type="match status" value="1"/>
</dbReference>
<dbReference type="SUPFAM" id="SSF51182">
    <property type="entry name" value="RmlC-like cupins"/>
    <property type="match status" value="1"/>
</dbReference>
<dbReference type="SMART" id="SM00342">
    <property type="entry name" value="HTH_ARAC"/>
    <property type="match status" value="1"/>
</dbReference>
<protein>
    <submittedName>
        <fullName evidence="5">AraC-type DNA-binding protein</fullName>
    </submittedName>
</protein>
<evidence type="ECO:0000313" key="5">
    <source>
        <dbReference type="EMBL" id="SDB11269.1"/>
    </source>
</evidence>
<organism evidence="5 6">
    <name type="scientific">Streptococcus henryi</name>
    <dbReference type="NCBI Taxonomy" id="439219"/>
    <lineage>
        <taxon>Bacteria</taxon>
        <taxon>Bacillati</taxon>
        <taxon>Bacillota</taxon>
        <taxon>Bacilli</taxon>
        <taxon>Lactobacillales</taxon>
        <taxon>Streptococcaceae</taxon>
        <taxon>Streptococcus</taxon>
    </lineage>
</organism>
<feature type="domain" description="HTH araC/xylS-type" evidence="4">
    <location>
        <begin position="182"/>
        <end position="280"/>
    </location>
</feature>
<reference evidence="5 6" key="1">
    <citation type="submission" date="2016-10" db="EMBL/GenBank/DDBJ databases">
        <authorList>
            <person name="de Groot N.N."/>
        </authorList>
    </citation>
    <scope>NUCLEOTIDE SEQUENCE [LARGE SCALE GENOMIC DNA]</scope>
    <source>
        <strain evidence="5 6">A-4</strain>
    </source>
</reference>
<evidence type="ECO:0000256" key="2">
    <source>
        <dbReference type="ARBA" id="ARBA00023125"/>
    </source>
</evidence>
<dbReference type="GO" id="GO:0043565">
    <property type="term" value="F:sequence-specific DNA binding"/>
    <property type="evidence" value="ECO:0007669"/>
    <property type="project" value="InterPro"/>
</dbReference>
<keyword evidence="2 5" id="KW-0238">DNA-binding</keyword>
<dbReference type="Pfam" id="PF02311">
    <property type="entry name" value="AraC_binding"/>
    <property type="match status" value="1"/>
</dbReference>
<dbReference type="InterPro" id="IPR011051">
    <property type="entry name" value="RmlC_Cupin_sf"/>
</dbReference>
<evidence type="ECO:0000259" key="4">
    <source>
        <dbReference type="PROSITE" id="PS01124"/>
    </source>
</evidence>
<dbReference type="eggNOG" id="COG2207">
    <property type="taxonomic scope" value="Bacteria"/>
</dbReference>
<keyword evidence="3" id="KW-0804">Transcription</keyword>
<dbReference type="Proteomes" id="UP000182508">
    <property type="component" value="Unassembled WGS sequence"/>
</dbReference>
<dbReference type="InterPro" id="IPR014710">
    <property type="entry name" value="RmlC-like_jellyroll"/>
</dbReference>